<sequence>MKLMFSGEILVNLLLLHSYASWFQIVIFVPTSCSFYFIMINMRKKESFWTSMLYFQLNLGYESSNFTGFQDLSFCELKFASSYIMQALAELPGLRKCGRRVLIFSQWTSMLDILE</sequence>
<dbReference type="AlphaFoldDB" id="A0AAD6MPW0"/>
<evidence type="ECO:0000256" key="1">
    <source>
        <dbReference type="SAM" id="Phobius"/>
    </source>
</evidence>
<evidence type="ECO:0000313" key="3">
    <source>
        <dbReference type="Proteomes" id="UP001164929"/>
    </source>
</evidence>
<keyword evidence="1" id="KW-0472">Membrane</keyword>
<proteinExistence type="predicted"/>
<reference evidence="2" key="1">
    <citation type="journal article" date="2023" name="Mol. Ecol. Resour.">
        <title>Chromosome-level genome assembly of a triploid poplar Populus alba 'Berolinensis'.</title>
        <authorList>
            <person name="Chen S."/>
            <person name="Yu Y."/>
            <person name="Wang X."/>
            <person name="Wang S."/>
            <person name="Zhang T."/>
            <person name="Zhou Y."/>
            <person name="He R."/>
            <person name="Meng N."/>
            <person name="Wang Y."/>
            <person name="Liu W."/>
            <person name="Liu Z."/>
            <person name="Liu J."/>
            <person name="Guo Q."/>
            <person name="Huang H."/>
            <person name="Sederoff R.R."/>
            <person name="Wang G."/>
            <person name="Qu G."/>
            <person name="Chen S."/>
        </authorList>
    </citation>
    <scope>NUCLEOTIDE SEQUENCE</scope>
    <source>
        <strain evidence="2">SC-2020</strain>
    </source>
</reference>
<keyword evidence="1" id="KW-0812">Transmembrane</keyword>
<accession>A0AAD6MPW0</accession>
<comment type="caution">
    <text evidence="2">The sequence shown here is derived from an EMBL/GenBank/DDBJ whole genome shotgun (WGS) entry which is preliminary data.</text>
</comment>
<dbReference type="EMBL" id="JAQIZT010000008">
    <property type="protein sequence ID" value="KAJ6988337.1"/>
    <property type="molecule type" value="Genomic_DNA"/>
</dbReference>
<keyword evidence="3" id="KW-1185">Reference proteome</keyword>
<name>A0AAD6MPW0_9ROSI</name>
<keyword evidence="1" id="KW-1133">Transmembrane helix</keyword>
<organism evidence="2 3">
    <name type="scientific">Populus alba x Populus x berolinensis</name>
    <dbReference type="NCBI Taxonomy" id="444605"/>
    <lineage>
        <taxon>Eukaryota</taxon>
        <taxon>Viridiplantae</taxon>
        <taxon>Streptophyta</taxon>
        <taxon>Embryophyta</taxon>
        <taxon>Tracheophyta</taxon>
        <taxon>Spermatophyta</taxon>
        <taxon>Magnoliopsida</taxon>
        <taxon>eudicotyledons</taxon>
        <taxon>Gunneridae</taxon>
        <taxon>Pentapetalae</taxon>
        <taxon>rosids</taxon>
        <taxon>fabids</taxon>
        <taxon>Malpighiales</taxon>
        <taxon>Salicaceae</taxon>
        <taxon>Saliceae</taxon>
        <taxon>Populus</taxon>
    </lineage>
</organism>
<evidence type="ECO:0000313" key="2">
    <source>
        <dbReference type="EMBL" id="KAJ6988337.1"/>
    </source>
</evidence>
<dbReference type="Gene3D" id="3.40.50.300">
    <property type="entry name" value="P-loop containing nucleotide triphosphate hydrolases"/>
    <property type="match status" value="1"/>
</dbReference>
<dbReference type="InterPro" id="IPR027417">
    <property type="entry name" value="P-loop_NTPase"/>
</dbReference>
<feature type="transmembrane region" description="Helical" evidence="1">
    <location>
        <begin position="20"/>
        <end position="39"/>
    </location>
</feature>
<dbReference type="Proteomes" id="UP001164929">
    <property type="component" value="Chromosome 8"/>
</dbReference>
<protein>
    <submittedName>
        <fullName evidence="2">Uncharacterized protein</fullName>
    </submittedName>
</protein>
<gene>
    <name evidence="2" type="ORF">NC653_021304</name>
</gene>